<sequence>MNFDADFEECHHVNNMESKINDYFAVPHLSWEQQDRIACADARLREKNYPKAIETLWNMYEALHRREQSSTVGRYVLIRIAHINIYNEDYIAARDNLSFIMQFPNTIGNPLLHLRLGQVQDKLGNEKRAVDELARAFIMDGKRVFDLEDRRLLEIPLRALNEPMDSDWNHYEGQDWEVTK</sequence>
<dbReference type="Proteomes" id="UP001199916">
    <property type="component" value="Unassembled WGS sequence"/>
</dbReference>
<name>A0ABS8YJZ3_9BACL</name>
<protein>
    <recommendedName>
        <fullName evidence="3">DUF4919 domain-containing protein</fullName>
    </recommendedName>
</protein>
<evidence type="ECO:0008006" key="3">
    <source>
        <dbReference type="Google" id="ProtNLM"/>
    </source>
</evidence>
<reference evidence="1 2" key="1">
    <citation type="submission" date="2021-11" db="EMBL/GenBank/DDBJ databases">
        <title>Draft genome sequence of Paenibacillus profundus YoMME, a new Gram-positive bacteria with exoelectrogenic properties.</title>
        <authorList>
            <person name="Hubenova Y."/>
            <person name="Hubenova E."/>
            <person name="Manasiev Y."/>
            <person name="Peykov S."/>
            <person name="Mitov M."/>
        </authorList>
    </citation>
    <scope>NUCLEOTIDE SEQUENCE [LARGE SCALE GENOMIC DNA]</scope>
    <source>
        <strain evidence="1 2">YoMME</strain>
    </source>
</reference>
<proteinExistence type="predicted"/>
<organism evidence="1 2">
    <name type="scientific">Paenibacillus profundus</name>
    <dbReference type="NCBI Taxonomy" id="1173085"/>
    <lineage>
        <taxon>Bacteria</taxon>
        <taxon>Bacillati</taxon>
        <taxon>Bacillota</taxon>
        <taxon>Bacilli</taxon>
        <taxon>Bacillales</taxon>
        <taxon>Paenibacillaceae</taxon>
        <taxon>Paenibacillus</taxon>
    </lineage>
</organism>
<accession>A0ABS8YJZ3</accession>
<gene>
    <name evidence="1" type="ORF">LQV63_15790</name>
</gene>
<dbReference type="RefSeq" id="WP_233697418.1">
    <property type="nucleotide sequence ID" value="NZ_JAJNBZ010000012.1"/>
</dbReference>
<dbReference type="InterPro" id="IPR011990">
    <property type="entry name" value="TPR-like_helical_dom_sf"/>
</dbReference>
<evidence type="ECO:0000313" key="1">
    <source>
        <dbReference type="EMBL" id="MCE5170768.1"/>
    </source>
</evidence>
<comment type="caution">
    <text evidence="1">The sequence shown here is derived from an EMBL/GenBank/DDBJ whole genome shotgun (WGS) entry which is preliminary data.</text>
</comment>
<dbReference type="EMBL" id="JAJNBZ010000012">
    <property type="protein sequence ID" value="MCE5170768.1"/>
    <property type="molecule type" value="Genomic_DNA"/>
</dbReference>
<evidence type="ECO:0000313" key="2">
    <source>
        <dbReference type="Proteomes" id="UP001199916"/>
    </source>
</evidence>
<dbReference type="Gene3D" id="1.25.40.10">
    <property type="entry name" value="Tetratricopeptide repeat domain"/>
    <property type="match status" value="1"/>
</dbReference>
<keyword evidence="2" id="KW-1185">Reference proteome</keyword>